<feature type="chain" id="PRO_5002933007" description="Outer membrane protein beta-barrel domain-containing protein" evidence="1">
    <location>
        <begin position="20"/>
        <end position="208"/>
    </location>
</feature>
<dbReference type="Proteomes" id="UP000005085">
    <property type="component" value="Unassembled WGS sequence"/>
</dbReference>
<sequence length="208" mass="23518">MRLLRIFLLSIMICGSLRAEGGWEELPHIIGNWFQIASFHYGFSTDLNTIDSNKVAKDRFGGIIGASVGWNFFVDFEYRHSSTYYFKPAAPIPFTYEYVGFGARLKYLYMDTYAPTHSVGGVLYIHPDEFSRFSGLGLIHLIIGVGANFSEKHNLKANGAYIEVGLGLFKKIPLLVNTDITYRANIYGKSNDLDLGTIHSLNFVWTFF</sequence>
<dbReference type="AlphaFoldDB" id="C3XDD0"/>
<dbReference type="HOGENOM" id="CLU_1400794_0_0_7"/>
<keyword evidence="3" id="KW-1185">Reference proteome</keyword>
<protein>
    <recommendedName>
        <fullName evidence="4">Outer membrane protein beta-barrel domain-containing protein</fullName>
    </recommendedName>
</protein>
<evidence type="ECO:0000256" key="1">
    <source>
        <dbReference type="SAM" id="SignalP"/>
    </source>
</evidence>
<gene>
    <name evidence="2" type="ORF">HRAG_00076</name>
</gene>
<proteinExistence type="predicted"/>
<accession>C3XDD0</accession>
<comment type="caution">
    <text evidence="2">The sequence shown here is derived from an EMBL/GenBank/DDBJ whole genome shotgun (WGS) entry which is preliminary data.</text>
</comment>
<name>C3XDD0_9HELI</name>
<keyword evidence="1" id="KW-0732">Signal</keyword>
<evidence type="ECO:0008006" key="4">
    <source>
        <dbReference type="Google" id="ProtNLM"/>
    </source>
</evidence>
<dbReference type="RefSeq" id="WP_005216590.1">
    <property type="nucleotide sequence ID" value="NZ_KI392032.1"/>
</dbReference>
<evidence type="ECO:0000313" key="3">
    <source>
        <dbReference type="Proteomes" id="UP000005085"/>
    </source>
</evidence>
<dbReference type="OrthoDB" id="5327291at2"/>
<reference evidence="2 3" key="1">
    <citation type="journal article" date="2014" name="Genome Announc.">
        <title>Draft genome sequences of six enterohepatic helicobacter species isolated from humans and one from rhesus macaques.</title>
        <authorList>
            <person name="Shen Z."/>
            <person name="Sheh A."/>
            <person name="Young S.K."/>
            <person name="Abouelliel A."/>
            <person name="Ward D.V."/>
            <person name="Earl A.M."/>
            <person name="Fox J.G."/>
        </authorList>
    </citation>
    <scope>NUCLEOTIDE SEQUENCE [LARGE SCALE GENOMIC DNA]</scope>
    <source>
        <strain evidence="2 3">ATCC 43879</strain>
    </source>
</reference>
<dbReference type="EMBL" id="ACDN02000002">
    <property type="protein sequence ID" value="EEO23019.1"/>
    <property type="molecule type" value="Genomic_DNA"/>
</dbReference>
<organism evidence="2 3">
    <name type="scientific">Helicobacter bilis ATCC 43879</name>
    <dbReference type="NCBI Taxonomy" id="613026"/>
    <lineage>
        <taxon>Bacteria</taxon>
        <taxon>Pseudomonadati</taxon>
        <taxon>Campylobacterota</taxon>
        <taxon>Epsilonproteobacteria</taxon>
        <taxon>Campylobacterales</taxon>
        <taxon>Helicobacteraceae</taxon>
        <taxon>Helicobacter</taxon>
    </lineage>
</organism>
<evidence type="ECO:0000313" key="2">
    <source>
        <dbReference type="EMBL" id="EEO23019.1"/>
    </source>
</evidence>
<feature type="signal peptide" evidence="1">
    <location>
        <begin position="1"/>
        <end position="19"/>
    </location>
</feature>